<dbReference type="InterPro" id="IPR007318">
    <property type="entry name" value="Phopholipid_MeTrfase"/>
</dbReference>
<feature type="transmembrane region" description="Helical" evidence="5">
    <location>
        <begin position="91"/>
        <end position="114"/>
    </location>
</feature>
<dbReference type="OrthoDB" id="9811969at2"/>
<keyword evidence="7" id="KW-1185">Reference proteome</keyword>
<evidence type="ECO:0000256" key="2">
    <source>
        <dbReference type="ARBA" id="ARBA00022692"/>
    </source>
</evidence>
<gene>
    <name evidence="6" type="ORF">JSE7799_00728</name>
</gene>
<dbReference type="Pfam" id="PF04191">
    <property type="entry name" value="PEMT"/>
    <property type="match status" value="1"/>
</dbReference>
<evidence type="ECO:0000313" key="7">
    <source>
        <dbReference type="Proteomes" id="UP000049455"/>
    </source>
</evidence>
<evidence type="ECO:0000256" key="1">
    <source>
        <dbReference type="ARBA" id="ARBA00004127"/>
    </source>
</evidence>
<accession>A0A0M7B7S2</accession>
<feature type="transmembrane region" description="Helical" evidence="5">
    <location>
        <begin position="12"/>
        <end position="32"/>
    </location>
</feature>
<comment type="subcellular location">
    <subcellularLocation>
        <location evidence="1">Endomembrane system</location>
        <topology evidence="1">Multi-pass membrane protein</topology>
    </subcellularLocation>
</comment>
<evidence type="ECO:0000256" key="5">
    <source>
        <dbReference type="SAM" id="Phobius"/>
    </source>
</evidence>
<keyword evidence="3 5" id="KW-1133">Transmembrane helix</keyword>
<feature type="transmembrane region" description="Helical" evidence="5">
    <location>
        <begin position="38"/>
        <end position="59"/>
    </location>
</feature>
<proteinExistence type="predicted"/>
<evidence type="ECO:0008006" key="8">
    <source>
        <dbReference type="Google" id="ProtNLM"/>
    </source>
</evidence>
<protein>
    <recommendedName>
        <fullName evidence="8">Steroid 5-alpha reductase C-terminal domain-containing protein</fullName>
    </recommendedName>
</protein>
<dbReference type="AlphaFoldDB" id="A0A0M7B7S2"/>
<dbReference type="Proteomes" id="UP000049455">
    <property type="component" value="Unassembled WGS sequence"/>
</dbReference>
<keyword evidence="4 5" id="KW-0472">Membrane</keyword>
<name>A0A0M7B7S2_9RHOB</name>
<dbReference type="RefSeq" id="WP_055662392.1">
    <property type="nucleotide sequence ID" value="NZ_CYPR01000043.1"/>
</dbReference>
<dbReference type="STRING" id="313367.JSE7799_00728"/>
<evidence type="ECO:0000256" key="4">
    <source>
        <dbReference type="ARBA" id="ARBA00023136"/>
    </source>
</evidence>
<organism evidence="6 7">
    <name type="scientific">Jannaschia seosinensis</name>
    <dbReference type="NCBI Taxonomy" id="313367"/>
    <lineage>
        <taxon>Bacteria</taxon>
        <taxon>Pseudomonadati</taxon>
        <taxon>Pseudomonadota</taxon>
        <taxon>Alphaproteobacteria</taxon>
        <taxon>Rhodobacterales</taxon>
        <taxon>Roseobacteraceae</taxon>
        <taxon>Jannaschia</taxon>
    </lineage>
</organism>
<keyword evidence="2 5" id="KW-0812">Transmembrane</keyword>
<dbReference type="Gene3D" id="1.20.120.1630">
    <property type="match status" value="1"/>
</dbReference>
<sequence length="148" mass="16582">MSVRRDFPDLPPVWAASILIIQILAAWIVPVVQFEADVLGWVVVAAGFALILWSALWFLRRRTTIEPRQTPTTLIVEGPFRLNRNPIYSGMALILIGAGLLLGALSAVLLALVFPPVVTRRFIVGEERDLRAAFGDEAERYISTTRRW</sequence>
<evidence type="ECO:0000313" key="6">
    <source>
        <dbReference type="EMBL" id="CUH26229.1"/>
    </source>
</evidence>
<dbReference type="GO" id="GO:0012505">
    <property type="term" value="C:endomembrane system"/>
    <property type="evidence" value="ECO:0007669"/>
    <property type="project" value="UniProtKB-SubCell"/>
</dbReference>
<evidence type="ECO:0000256" key="3">
    <source>
        <dbReference type="ARBA" id="ARBA00022989"/>
    </source>
</evidence>
<reference evidence="6 7" key="1">
    <citation type="submission" date="2015-09" db="EMBL/GenBank/DDBJ databases">
        <authorList>
            <person name="Jackson K.R."/>
            <person name="Lunt B.L."/>
            <person name="Fisher J.N.B."/>
            <person name="Gardner A.V."/>
            <person name="Bailey M.E."/>
            <person name="Deus L.M."/>
            <person name="Earl A.S."/>
            <person name="Gibby P.D."/>
            <person name="Hartmann K.A."/>
            <person name="Liu J.E."/>
            <person name="Manci A.M."/>
            <person name="Nielsen D.A."/>
            <person name="Solomon M.B."/>
            <person name="Breakwell D.P."/>
            <person name="Burnett S.H."/>
            <person name="Grose J.H."/>
        </authorList>
    </citation>
    <scope>NUCLEOTIDE SEQUENCE [LARGE SCALE GENOMIC DNA]</scope>
    <source>
        <strain evidence="6 7">CECT 7799</strain>
    </source>
</reference>
<dbReference type="EMBL" id="CYPR01000043">
    <property type="protein sequence ID" value="CUH26229.1"/>
    <property type="molecule type" value="Genomic_DNA"/>
</dbReference>